<accession>A0A5Q2RL06</accession>
<dbReference type="Proteomes" id="UP000334019">
    <property type="component" value="Chromosome"/>
</dbReference>
<feature type="region of interest" description="Disordered" evidence="1">
    <location>
        <begin position="136"/>
        <end position="156"/>
    </location>
</feature>
<keyword evidence="3" id="KW-1185">Reference proteome</keyword>
<organism evidence="2 3">
    <name type="scientific">Actinomarinicola tropica</name>
    <dbReference type="NCBI Taxonomy" id="2789776"/>
    <lineage>
        <taxon>Bacteria</taxon>
        <taxon>Bacillati</taxon>
        <taxon>Actinomycetota</taxon>
        <taxon>Acidimicrobiia</taxon>
        <taxon>Acidimicrobiales</taxon>
        <taxon>Iamiaceae</taxon>
        <taxon>Actinomarinicola</taxon>
    </lineage>
</organism>
<dbReference type="RefSeq" id="WP_153758646.1">
    <property type="nucleotide sequence ID" value="NZ_CP045851.1"/>
</dbReference>
<protein>
    <submittedName>
        <fullName evidence="2">Uncharacterized protein</fullName>
    </submittedName>
</protein>
<evidence type="ECO:0000313" key="2">
    <source>
        <dbReference type="EMBL" id="QGG94540.1"/>
    </source>
</evidence>
<proteinExistence type="predicted"/>
<evidence type="ECO:0000256" key="1">
    <source>
        <dbReference type="SAM" id="MobiDB-lite"/>
    </source>
</evidence>
<dbReference type="KEGG" id="atq:GH723_05145"/>
<evidence type="ECO:0000313" key="3">
    <source>
        <dbReference type="Proteomes" id="UP000334019"/>
    </source>
</evidence>
<gene>
    <name evidence="2" type="ORF">GH723_05145</name>
</gene>
<dbReference type="AlphaFoldDB" id="A0A5Q2RL06"/>
<dbReference type="EMBL" id="CP045851">
    <property type="protein sequence ID" value="QGG94540.1"/>
    <property type="molecule type" value="Genomic_DNA"/>
</dbReference>
<name>A0A5Q2RL06_9ACTN</name>
<sequence length="156" mass="17431">MEIRFWTDDKRRSCTWEAVRSSGTRLRGPTMAAGGDVPHDLATLVVEAALHIEHGFWGCLAEGATFRGISRRRTDRGKGVIRAHLADLDAAEERVNAEHFGWRRGDTVEAGDALDDALDAWRVLQPGDELVLHWPPPEWSARSRPRTGRRAQTGRA</sequence>
<reference evidence="2 3" key="1">
    <citation type="submission" date="2019-11" db="EMBL/GenBank/DDBJ databases">
        <authorList>
            <person name="He Y."/>
        </authorList>
    </citation>
    <scope>NUCLEOTIDE SEQUENCE [LARGE SCALE GENOMIC DNA]</scope>
    <source>
        <strain evidence="2 3">SCSIO 58843</strain>
    </source>
</reference>